<comment type="caution">
    <text evidence="2">The sequence shown here is derived from an EMBL/GenBank/DDBJ whole genome shotgun (WGS) entry which is preliminary data.</text>
</comment>
<protein>
    <submittedName>
        <fullName evidence="2">Uncharacterized protein</fullName>
    </submittedName>
</protein>
<name>A0ABR1AQF8_POLSC</name>
<evidence type="ECO:0000313" key="3">
    <source>
        <dbReference type="Proteomes" id="UP001359485"/>
    </source>
</evidence>
<feature type="compositionally biased region" description="Polar residues" evidence="1">
    <location>
        <begin position="31"/>
        <end position="42"/>
    </location>
</feature>
<organism evidence="2 3">
    <name type="scientific">Polyplax serrata</name>
    <name type="common">Common mouse louse</name>
    <dbReference type="NCBI Taxonomy" id="468196"/>
    <lineage>
        <taxon>Eukaryota</taxon>
        <taxon>Metazoa</taxon>
        <taxon>Ecdysozoa</taxon>
        <taxon>Arthropoda</taxon>
        <taxon>Hexapoda</taxon>
        <taxon>Insecta</taxon>
        <taxon>Pterygota</taxon>
        <taxon>Neoptera</taxon>
        <taxon>Paraneoptera</taxon>
        <taxon>Psocodea</taxon>
        <taxon>Troctomorpha</taxon>
        <taxon>Phthiraptera</taxon>
        <taxon>Anoplura</taxon>
        <taxon>Polyplacidae</taxon>
        <taxon>Polyplax</taxon>
    </lineage>
</organism>
<sequence length="127" mass="14143">MTAAADPKKNSRGSRKPKNPRKYPLGVKIANTPQHNRSGQTNSRKEDSNIGLSGENKRMTKLPTTAQHKGKSPLWLAEERREEQRHCFVTCFEGHAGKPHGKSNLILPKSLSLTDYQLSKSWKVGPG</sequence>
<proteinExistence type="predicted"/>
<dbReference type="EMBL" id="JAWJWF010000046">
    <property type="protein sequence ID" value="KAK6624728.1"/>
    <property type="molecule type" value="Genomic_DNA"/>
</dbReference>
<feature type="region of interest" description="Disordered" evidence="1">
    <location>
        <begin position="1"/>
        <end position="74"/>
    </location>
</feature>
<evidence type="ECO:0000313" key="2">
    <source>
        <dbReference type="EMBL" id="KAK6624728.1"/>
    </source>
</evidence>
<reference evidence="2 3" key="1">
    <citation type="submission" date="2023-09" db="EMBL/GenBank/DDBJ databases">
        <title>Genomes of two closely related lineages of the louse Polyplax serrata with different host specificities.</title>
        <authorList>
            <person name="Martinu J."/>
            <person name="Tarabai H."/>
            <person name="Stefka J."/>
            <person name="Hypsa V."/>
        </authorList>
    </citation>
    <scope>NUCLEOTIDE SEQUENCE [LARGE SCALE GENOMIC DNA]</scope>
    <source>
        <strain evidence="2">98ZLc_SE</strain>
    </source>
</reference>
<keyword evidence="3" id="KW-1185">Reference proteome</keyword>
<feature type="compositionally biased region" description="Basic residues" evidence="1">
    <location>
        <begin position="10"/>
        <end position="21"/>
    </location>
</feature>
<gene>
    <name evidence="2" type="ORF">RUM44_011588</name>
</gene>
<dbReference type="Proteomes" id="UP001359485">
    <property type="component" value="Unassembled WGS sequence"/>
</dbReference>
<evidence type="ECO:0000256" key="1">
    <source>
        <dbReference type="SAM" id="MobiDB-lite"/>
    </source>
</evidence>
<accession>A0ABR1AQF8</accession>